<dbReference type="GO" id="GO:0005829">
    <property type="term" value="C:cytosol"/>
    <property type="evidence" value="ECO:0000318"/>
    <property type="project" value="GO_Central"/>
</dbReference>
<dbReference type="STRING" id="4558.A0A1W0W384"/>
<dbReference type="Gene3D" id="3.40.50.450">
    <property type="match status" value="1"/>
</dbReference>
<dbReference type="InterPro" id="IPR031100">
    <property type="entry name" value="LOG_fam"/>
</dbReference>
<name>A0A1W0W384_SORBI</name>
<dbReference type="GO" id="GO:0009691">
    <property type="term" value="P:cytokinin biosynthetic process"/>
    <property type="evidence" value="ECO:0000318"/>
    <property type="project" value="GO_Central"/>
</dbReference>
<dbReference type="FunCoup" id="A0A1W0W384">
    <property type="interactions" value="8"/>
</dbReference>
<organism evidence="7 8">
    <name type="scientific">Sorghum bicolor</name>
    <name type="common">Sorghum</name>
    <name type="synonym">Sorghum vulgare</name>
    <dbReference type="NCBI Taxonomy" id="4558"/>
    <lineage>
        <taxon>Eukaryota</taxon>
        <taxon>Viridiplantae</taxon>
        <taxon>Streptophyta</taxon>
        <taxon>Embryophyta</taxon>
        <taxon>Tracheophyta</taxon>
        <taxon>Spermatophyta</taxon>
        <taxon>Magnoliopsida</taxon>
        <taxon>Liliopsida</taxon>
        <taxon>Poales</taxon>
        <taxon>Poaceae</taxon>
        <taxon>PACMAD clade</taxon>
        <taxon>Panicoideae</taxon>
        <taxon>Andropogonodae</taxon>
        <taxon>Andropogoneae</taxon>
        <taxon>Sorghinae</taxon>
        <taxon>Sorghum</taxon>
    </lineage>
</organism>
<comment type="similarity">
    <text evidence="1 6">Belongs to the LOG family.</text>
</comment>
<dbReference type="OMA" id="MSRFKRV"/>
<evidence type="ECO:0000256" key="6">
    <source>
        <dbReference type="RuleBase" id="RU363015"/>
    </source>
</evidence>
<dbReference type="InParanoid" id="A0A1W0W384"/>
<dbReference type="GO" id="GO:0005634">
    <property type="term" value="C:nucleus"/>
    <property type="evidence" value="ECO:0000318"/>
    <property type="project" value="GO_Central"/>
</dbReference>
<evidence type="ECO:0000313" key="7">
    <source>
        <dbReference type="EMBL" id="OQU88832.1"/>
    </source>
</evidence>
<dbReference type="PANTHER" id="PTHR31223:SF14">
    <property type="entry name" value="CYTOKININ RIBOSIDE 5'-MONOPHOSPHATE PHOSPHORIBOHYDROLASE LOG5"/>
    <property type="match status" value="1"/>
</dbReference>
<dbReference type="InterPro" id="IPR005269">
    <property type="entry name" value="LOG"/>
</dbReference>
<comment type="catalytic activity">
    <reaction evidence="5 6">
        <text>9-ribosyl-trans-zeatin 5'-phosphate + H2O = trans-zeatin + D-ribose 5-phosphate</text>
        <dbReference type="Rhea" id="RHEA:48564"/>
        <dbReference type="ChEBI" id="CHEBI:15377"/>
        <dbReference type="ChEBI" id="CHEBI:16522"/>
        <dbReference type="ChEBI" id="CHEBI:78346"/>
        <dbReference type="ChEBI" id="CHEBI:87947"/>
        <dbReference type="EC" id="3.2.2.n1"/>
    </reaction>
</comment>
<dbReference type="AlphaFoldDB" id="A0A1W0W384"/>
<evidence type="ECO:0000256" key="1">
    <source>
        <dbReference type="ARBA" id="ARBA00006763"/>
    </source>
</evidence>
<reference evidence="7 8" key="1">
    <citation type="journal article" date="2009" name="Nature">
        <title>The Sorghum bicolor genome and the diversification of grasses.</title>
        <authorList>
            <person name="Paterson A.H."/>
            <person name="Bowers J.E."/>
            <person name="Bruggmann R."/>
            <person name="Dubchak I."/>
            <person name="Grimwood J."/>
            <person name="Gundlach H."/>
            <person name="Haberer G."/>
            <person name="Hellsten U."/>
            <person name="Mitros T."/>
            <person name="Poliakov A."/>
            <person name="Schmutz J."/>
            <person name="Spannagl M."/>
            <person name="Tang H."/>
            <person name="Wang X."/>
            <person name="Wicker T."/>
            <person name="Bharti A.K."/>
            <person name="Chapman J."/>
            <person name="Feltus F.A."/>
            <person name="Gowik U."/>
            <person name="Grigoriev I.V."/>
            <person name="Lyons E."/>
            <person name="Maher C.A."/>
            <person name="Martis M."/>
            <person name="Narechania A."/>
            <person name="Otillar R.P."/>
            <person name="Penning B.W."/>
            <person name="Salamov A.A."/>
            <person name="Wang Y."/>
            <person name="Zhang L."/>
            <person name="Carpita N.C."/>
            <person name="Freeling M."/>
            <person name="Gingle A.R."/>
            <person name="Hash C.T."/>
            <person name="Keller B."/>
            <person name="Klein P."/>
            <person name="Kresovich S."/>
            <person name="McCann M.C."/>
            <person name="Ming R."/>
            <person name="Peterson D.G."/>
            <person name="Mehboob-ur-Rahman"/>
            <person name="Ware D."/>
            <person name="Westhoff P."/>
            <person name="Mayer K.F."/>
            <person name="Messing J."/>
            <person name="Rokhsar D.S."/>
        </authorList>
    </citation>
    <scope>NUCLEOTIDE SEQUENCE [LARGE SCALE GENOMIC DNA]</scope>
    <source>
        <strain evidence="8">cv. BTx623</strain>
    </source>
</reference>
<keyword evidence="3 6" id="KW-0203">Cytokinin biosynthesis</keyword>
<gene>
    <name evidence="7" type="ORF">SORBI_3002G102900</name>
</gene>
<evidence type="ECO:0000256" key="5">
    <source>
        <dbReference type="ARBA" id="ARBA00049153"/>
    </source>
</evidence>
<dbReference type="Proteomes" id="UP000000768">
    <property type="component" value="Chromosome 2"/>
</dbReference>
<evidence type="ECO:0000256" key="4">
    <source>
        <dbReference type="ARBA" id="ARBA00047718"/>
    </source>
</evidence>
<keyword evidence="6" id="KW-0378">Hydrolase</keyword>
<evidence type="ECO:0000256" key="2">
    <source>
        <dbReference type="ARBA" id="ARBA00012205"/>
    </source>
</evidence>
<dbReference type="Gramene" id="OQU88832">
    <property type="protein sequence ID" value="OQU88832"/>
    <property type="gene ID" value="SORBI_3002G102900"/>
</dbReference>
<dbReference type="NCBIfam" id="TIGR00730">
    <property type="entry name" value="Rossman fold protein, TIGR00730 family"/>
    <property type="match status" value="1"/>
</dbReference>
<reference evidence="8" key="2">
    <citation type="journal article" date="2018" name="Plant J.">
        <title>The Sorghum bicolor reference genome: improved assembly, gene annotations, a transcriptome atlas, and signatures of genome organization.</title>
        <authorList>
            <person name="McCormick R.F."/>
            <person name="Truong S.K."/>
            <person name="Sreedasyam A."/>
            <person name="Jenkins J."/>
            <person name="Shu S."/>
            <person name="Sims D."/>
            <person name="Kennedy M."/>
            <person name="Amirebrahimi M."/>
            <person name="Weers B.D."/>
            <person name="McKinley B."/>
            <person name="Mattison A."/>
            <person name="Morishige D.T."/>
            <person name="Grimwood J."/>
            <person name="Schmutz J."/>
            <person name="Mullet J.E."/>
        </authorList>
    </citation>
    <scope>NUCLEOTIDE SEQUENCE [LARGE SCALE GENOMIC DNA]</scope>
    <source>
        <strain evidence="8">cv. BTx623</strain>
    </source>
</reference>
<keyword evidence="8" id="KW-1185">Reference proteome</keyword>
<dbReference type="SUPFAM" id="SSF102405">
    <property type="entry name" value="MCP/YpsA-like"/>
    <property type="match status" value="1"/>
</dbReference>
<dbReference type="PANTHER" id="PTHR31223">
    <property type="entry name" value="LOG FAMILY PROTEIN YJL055W"/>
    <property type="match status" value="1"/>
</dbReference>
<dbReference type="GO" id="GO:0102682">
    <property type="term" value="F:cytokinin riboside 5'-monophosphate phosphoribohydrolase activity"/>
    <property type="evidence" value="ECO:0000318"/>
    <property type="project" value="GO_Central"/>
</dbReference>
<dbReference type="Pfam" id="PF03641">
    <property type="entry name" value="Lysine_decarbox"/>
    <property type="match status" value="1"/>
</dbReference>
<comment type="function">
    <text evidence="6">Cytokinin-activating enzyme working in the direct activation pathway. Phosphoribohydrolase that converts inactive cytokinin nucleotides to the biologically active free-base forms.</text>
</comment>
<proteinExistence type="inferred from homology"/>
<evidence type="ECO:0000256" key="3">
    <source>
        <dbReference type="ARBA" id="ARBA00022712"/>
    </source>
</evidence>
<dbReference type="EC" id="3.2.2.n1" evidence="2 6"/>
<protein>
    <recommendedName>
        <fullName evidence="2 6">Cytokinin riboside 5'-monophosphate phosphoribohydrolase</fullName>
        <ecNumber evidence="2 6">3.2.2.n1</ecNumber>
    </recommendedName>
</protein>
<accession>A0A1W0W384</accession>
<dbReference type="EMBL" id="CM000761">
    <property type="protein sequence ID" value="OQU88832.1"/>
    <property type="molecule type" value="Genomic_DNA"/>
</dbReference>
<evidence type="ECO:0000313" key="8">
    <source>
        <dbReference type="Proteomes" id="UP000000768"/>
    </source>
</evidence>
<comment type="catalytic activity">
    <reaction evidence="4 6">
        <text>N(6)-(dimethylallyl)adenosine 5'-phosphate + H2O = N(6)-dimethylallyladenine + D-ribose 5-phosphate</text>
        <dbReference type="Rhea" id="RHEA:48560"/>
        <dbReference type="ChEBI" id="CHEBI:15377"/>
        <dbReference type="ChEBI" id="CHEBI:17660"/>
        <dbReference type="ChEBI" id="CHEBI:57526"/>
        <dbReference type="ChEBI" id="CHEBI:78346"/>
        <dbReference type="EC" id="3.2.2.n1"/>
    </reaction>
</comment>
<sequence>MEGRAAVAENGGEGKASDSSSRFRRLCVFCGSSSGKRSSYRDAAVARKVDLVYGGGSLGLMGQVSEAVHKGGGHVIGVIPTTLMGKEITGETVGEVRAVAGMHQRKAEMARNSDAFIALPGGYGTLEEVLEVIAWSQLGIHSKPVGLLNVDGYYDFLLAFIDKAVDDGFVKPSQRHIFVSAPDARELVQKLEEYEAVQDDEDPAMPKLLWEMEQAGYNASPLLAEIAG</sequence>